<name>A7HWW4_PARL1</name>
<dbReference type="eggNOG" id="COG5458">
    <property type="taxonomic scope" value="Bacteria"/>
</dbReference>
<sequence>MTVHLIKLCVGADDIADLAAWQAARLAEKKKLKQPQVLAHVTRMTPKRADELLDGGSLYWVMKGVIRCRQKLIGIEPFTDADGIGRCRLVLDNEIIPTRRQDRRPFQGWRYLAAKDAPRDVKKGDPEDDMPDEMRRELEELGLL</sequence>
<reference evidence="2 3" key="1">
    <citation type="journal article" date="2011" name="Stand. Genomic Sci.">
        <title>Complete genome sequence of Parvibaculum lavamentivorans type strain (DS-1(T)).</title>
        <authorList>
            <person name="Schleheck D."/>
            <person name="Weiss M."/>
            <person name="Pitluck S."/>
            <person name="Bruce D."/>
            <person name="Land M.L."/>
            <person name="Han S."/>
            <person name="Saunders E."/>
            <person name="Tapia R."/>
            <person name="Detter C."/>
            <person name="Brettin T."/>
            <person name="Han J."/>
            <person name="Woyke T."/>
            <person name="Goodwin L."/>
            <person name="Pennacchio L."/>
            <person name="Nolan M."/>
            <person name="Cook A.M."/>
            <person name="Kjelleberg S."/>
            <person name="Thomas T."/>
        </authorList>
    </citation>
    <scope>NUCLEOTIDE SEQUENCE [LARGE SCALE GENOMIC DNA]</scope>
    <source>
        <strain evidence="3">DS-1 / DSM 13023 / NCIMB 13966</strain>
    </source>
</reference>
<dbReference type="Pfam" id="PF07370">
    <property type="entry name" value="DUF1489"/>
    <property type="match status" value="1"/>
</dbReference>
<dbReference type="EMBL" id="CP000774">
    <property type="protein sequence ID" value="ABS64397.1"/>
    <property type="molecule type" value="Genomic_DNA"/>
</dbReference>
<evidence type="ECO:0008006" key="4">
    <source>
        <dbReference type="Google" id="ProtNLM"/>
    </source>
</evidence>
<dbReference type="InterPro" id="IPR008320">
    <property type="entry name" value="UCP032025"/>
</dbReference>
<evidence type="ECO:0000256" key="1">
    <source>
        <dbReference type="SAM" id="MobiDB-lite"/>
    </source>
</evidence>
<dbReference type="Proteomes" id="UP000006377">
    <property type="component" value="Chromosome"/>
</dbReference>
<dbReference type="AlphaFoldDB" id="A7HWW4"/>
<dbReference type="RefSeq" id="WP_012111712.1">
    <property type="nucleotide sequence ID" value="NC_009719.1"/>
</dbReference>
<proteinExistence type="predicted"/>
<feature type="region of interest" description="Disordered" evidence="1">
    <location>
        <begin position="117"/>
        <end position="144"/>
    </location>
</feature>
<dbReference type="KEGG" id="pla:Plav_2789"/>
<dbReference type="HOGENOM" id="CLU_130421_0_0_5"/>
<evidence type="ECO:0000313" key="3">
    <source>
        <dbReference type="Proteomes" id="UP000006377"/>
    </source>
</evidence>
<dbReference type="OrthoDB" id="9798292at2"/>
<accession>A7HWW4</accession>
<gene>
    <name evidence="2" type="ordered locus">Plav_2789</name>
</gene>
<protein>
    <recommendedName>
        <fullName evidence="4">Lysophospholipase</fullName>
    </recommendedName>
</protein>
<feature type="compositionally biased region" description="Basic and acidic residues" evidence="1">
    <location>
        <begin position="132"/>
        <end position="144"/>
    </location>
</feature>
<organism evidence="2 3">
    <name type="scientific">Parvibaculum lavamentivorans (strain DS-1 / DSM 13023 / NCIMB 13966)</name>
    <dbReference type="NCBI Taxonomy" id="402881"/>
    <lineage>
        <taxon>Bacteria</taxon>
        <taxon>Pseudomonadati</taxon>
        <taxon>Pseudomonadota</taxon>
        <taxon>Alphaproteobacteria</taxon>
        <taxon>Hyphomicrobiales</taxon>
        <taxon>Parvibaculaceae</taxon>
        <taxon>Parvibaculum</taxon>
    </lineage>
</organism>
<evidence type="ECO:0000313" key="2">
    <source>
        <dbReference type="EMBL" id="ABS64397.1"/>
    </source>
</evidence>
<dbReference type="PIRSF" id="PIRSF032025">
    <property type="entry name" value="UCP032025"/>
    <property type="match status" value="1"/>
</dbReference>
<keyword evidence="3" id="KW-1185">Reference proteome</keyword>
<dbReference type="STRING" id="402881.Plav_2789"/>